<evidence type="ECO:0000256" key="1">
    <source>
        <dbReference type="ARBA" id="ARBA00004651"/>
    </source>
</evidence>
<protein>
    <submittedName>
        <fullName evidence="9">LTA synthase family protein</fullName>
    </submittedName>
</protein>
<comment type="pathway">
    <text evidence="2">Cell wall biogenesis; lipoteichoic acid biosynthesis.</text>
</comment>
<evidence type="ECO:0000256" key="2">
    <source>
        <dbReference type="ARBA" id="ARBA00004936"/>
    </source>
</evidence>
<evidence type="ECO:0000313" key="9">
    <source>
        <dbReference type="EMBL" id="MCC2220047.1"/>
    </source>
</evidence>
<dbReference type="EMBL" id="JAJEQN010000001">
    <property type="protein sequence ID" value="MCC2220047.1"/>
    <property type="molecule type" value="Genomic_DNA"/>
</dbReference>
<comment type="subcellular location">
    <subcellularLocation>
        <location evidence="1">Cell membrane</location>
        <topology evidence="1">Multi-pass membrane protein</topology>
    </subcellularLocation>
</comment>
<evidence type="ECO:0000259" key="8">
    <source>
        <dbReference type="Pfam" id="PF00884"/>
    </source>
</evidence>
<evidence type="ECO:0000256" key="3">
    <source>
        <dbReference type="ARBA" id="ARBA00022475"/>
    </source>
</evidence>
<keyword evidence="3" id="KW-1003">Cell membrane</keyword>
<feature type="transmembrane region" description="Helical" evidence="7">
    <location>
        <begin position="20"/>
        <end position="39"/>
    </location>
</feature>
<keyword evidence="5 7" id="KW-1133">Transmembrane helix</keyword>
<comment type="caution">
    <text evidence="9">The sequence shown here is derived from an EMBL/GenBank/DDBJ whole genome shotgun (WGS) entry which is preliminary data.</text>
</comment>
<dbReference type="PANTHER" id="PTHR47371">
    <property type="entry name" value="LIPOTEICHOIC ACID SYNTHASE"/>
    <property type="match status" value="1"/>
</dbReference>
<evidence type="ECO:0000256" key="6">
    <source>
        <dbReference type="ARBA" id="ARBA00023136"/>
    </source>
</evidence>
<dbReference type="Proteomes" id="UP001198200">
    <property type="component" value="Unassembled WGS sequence"/>
</dbReference>
<dbReference type="CDD" id="cd16015">
    <property type="entry name" value="LTA_synthase"/>
    <property type="match status" value="1"/>
</dbReference>
<feature type="transmembrane region" description="Helical" evidence="7">
    <location>
        <begin position="87"/>
        <end position="108"/>
    </location>
</feature>
<keyword evidence="6 7" id="KW-0472">Membrane</keyword>
<keyword evidence="10" id="KW-1185">Reference proteome</keyword>
<evidence type="ECO:0000256" key="5">
    <source>
        <dbReference type="ARBA" id="ARBA00022989"/>
    </source>
</evidence>
<name>A0AAE3JBN5_9FIRM</name>
<evidence type="ECO:0000313" key="10">
    <source>
        <dbReference type="Proteomes" id="UP001198200"/>
    </source>
</evidence>
<dbReference type="GO" id="GO:0005886">
    <property type="term" value="C:plasma membrane"/>
    <property type="evidence" value="ECO:0007669"/>
    <property type="project" value="UniProtKB-SubCell"/>
</dbReference>
<keyword evidence="4 7" id="KW-0812">Transmembrane</keyword>
<feature type="transmembrane region" description="Helical" evidence="7">
    <location>
        <begin position="164"/>
        <end position="182"/>
    </location>
</feature>
<dbReference type="Pfam" id="PF00884">
    <property type="entry name" value="Sulfatase"/>
    <property type="match status" value="1"/>
</dbReference>
<proteinExistence type="predicted"/>
<evidence type="ECO:0000256" key="4">
    <source>
        <dbReference type="ARBA" id="ARBA00022692"/>
    </source>
</evidence>
<feature type="transmembrane region" description="Helical" evidence="7">
    <location>
        <begin position="128"/>
        <end position="152"/>
    </location>
</feature>
<organism evidence="9 10">
    <name type="scientific">Anthropogastromicrobium aceti</name>
    <dbReference type="NCBI Taxonomy" id="2981768"/>
    <lineage>
        <taxon>Bacteria</taxon>
        <taxon>Bacillati</taxon>
        <taxon>Bacillota</taxon>
        <taxon>Clostridia</taxon>
        <taxon>Lachnospirales</taxon>
        <taxon>Lachnospiraceae</taxon>
        <taxon>Anthropogastromicrobium</taxon>
    </lineage>
</organism>
<dbReference type="AlphaFoldDB" id="A0AAE3JBN5"/>
<dbReference type="InterPro" id="IPR000917">
    <property type="entry name" value="Sulfatase_N"/>
</dbReference>
<dbReference type="Gene3D" id="3.40.720.10">
    <property type="entry name" value="Alkaline Phosphatase, subunit A"/>
    <property type="match status" value="1"/>
</dbReference>
<evidence type="ECO:0000256" key="7">
    <source>
        <dbReference type="SAM" id="Phobius"/>
    </source>
</evidence>
<sequence length="704" mass="80495">MKGKKKSFAEKIKKEGWMKIDCHPLAVWFGSTIVTVLLLELLSRKSLFSLLHFVFVTPHLFLMNFMLVLTTYSLMFLTRRWGFVRGLVAIFWGAIGVTDFVLLLFRTTPFNWHDLSLIDSAMQVMNHYVSGIGFVAIGAVIAACIVLIVVLFKKAARLEKRPNYKKGAASVVTVALLTVYFWCVGRWSAILPRNFSNIAEAYQTYGLAYCFTNSYISTGISKPDNYDAQKVENILDEEVVPVNTEVEIDPVETTAPEEVSVPEEYEEETKAPIEEYDAGVNVIYLQLESFFDITDLNDVTVNEDPIPNYHRLFDTCSSGFLSVPSVGAGTANTEFEILTGMNLDFFGCGEYPYQTVLREQTCESLPYCYDNIGYTSHAIHNNSATFYNRNMVFSRLGFDTFTSMEYMYNLTYTPENWAKDKVLTTNIIEAMESTDTSDFIYTISVQGHGAYPTEEVLKDPHIKVTLKEDDEARQNQLTYYANQIYEMDLFVAELTRQLKDFNEPCILVMYGDHLPSLGIEETDMNQGNLFTTKYILWSNFQMEKQDKNVEAYQLGAYVMQRMGINEGIMFRYHQKYFKEQNANESAYLDSMAVIEYDMLYGDKEVFGGENPYQPKNLKMGILPITLDRVLYKDGTMWLYGSNFNEFSIVIINGKQYEPTSQHQNLIKIEDLKLGGDLEVCVAQQDDYGKTILSTTRSCRVEVNH</sequence>
<accession>A0AAE3JBN5</accession>
<reference evidence="9 10" key="1">
    <citation type="submission" date="2021-10" db="EMBL/GenBank/DDBJ databases">
        <title>Anaerobic single-cell dispensing facilitates the cultivation of human gut bacteria.</title>
        <authorList>
            <person name="Afrizal A."/>
        </authorList>
    </citation>
    <scope>NUCLEOTIDE SEQUENCE [LARGE SCALE GENOMIC DNA]</scope>
    <source>
        <strain evidence="9 10">CLA-AA-H224</strain>
    </source>
</reference>
<dbReference type="SUPFAM" id="SSF53649">
    <property type="entry name" value="Alkaline phosphatase-like"/>
    <property type="match status" value="1"/>
</dbReference>
<gene>
    <name evidence="9" type="ORF">LKD48_00085</name>
</gene>
<dbReference type="RefSeq" id="WP_308730765.1">
    <property type="nucleotide sequence ID" value="NZ_JAJEQN010000001.1"/>
</dbReference>
<feature type="domain" description="Sulfatase N-terminal" evidence="8">
    <location>
        <begin position="281"/>
        <end position="553"/>
    </location>
</feature>
<dbReference type="PANTHER" id="PTHR47371:SF3">
    <property type="entry name" value="PHOSPHOGLYCEROL TRANSFERASE I"/>
    <property type="match status" value="1"/>
</dbReference>
<dbReference type="InterPro" id="IPR017850">
    <property type="entry name" value="Alkaline_phosphatase_core_sf"/>
</dbReference>
<feature type="transmembrane region" description="Helical" evidence="7">
    <location>
        <begin position="51"/>
        <end position="75"/>
    </location>
</feature>
<dbReference type="InterPro" id="IPR050448">
    <property type="entry name" value="OpgB/LTA_synthase_biosynth"/>
</dbReference>